<name>A0ABQ8FWM9_9PEZI</name>
<dbReference type="Proteomes" id="UP000774617">
    <property type="component" value="Unassembled WGS sequence"/>
</dbReference>
<sequence length="73" mass="8037">MLMGEGTVIEALSLGFLLLAGRETRLGWLLWCQAWCLWSGLTPFTRAFSEPSSLPAAHGVGHAAGDRRFRYIS</sequence>
<evidence type="ECO:0000313" key="2">
    <source>
        <dbReference type="Proteomes" id="UP000774617"/>
    </source>
</evidence>
<organism evidence="1 2">
    <name type="scientific">Macrophomina phaseolina</name>
    <dbReference type="NCBI Taxonomy" id="35725"/>
    <lineage>
        <taxon>Eukaryota</taxon>
        <taxon>Fungi</taxon>
        <taxon>Dikarya</taxon>
        <taxon>Ascomycota</taxon>
        <taxon>Pezizomycotina</taxon>
        <taxon>Dothideomycetes</taxon>
        <taxon>Dothideomycetes incertae sedis</taxon>
        <taxon>Botryosphaeriales</taxon>
        <taxon>Botryosphaeriaceae</taxon>
        <taxon>Macrophomina</taxon>
    </lineage>
</organism>
<dbReference type="EMBL" id="JAGTJR010000042">
    <property type="protein sequence ID" value="KAH7031904.1"/>
    <property type="molecule type" value="Genomic_DNA"/>
</dbReference>
<protein>
    <submittedName>
        <fullName evidence="1">Uncharacterized protein</fullName>
    </submittedName>
</protein>
<gene>
    <name evidence="1" type="ORF">B0J12DRAFT_680931</name>
</gene>
<evidence type="ECO:0000313" key="1">
    <source>
        <dbReference type="EMBL" id="KAH7031904.1"/>
    </source>
</evidence>
<accession>A0ABQ8FWM9</accession>
<keyword evidence="2" id="KW-1185">Reference proteome</keyword>
<reference evidence="1 2" key="1">
    <citation type="journal article" date="2021" name="Nat. Commun.">
        <title>Genetic determinants of endophytism in the Arabidopsis root mycobiome.</title>
        <authorList>
            <person name="Mesny F."/>
            <person name="Miyauchi S."/>
            <person name="Thiergart T."/>
            <person name="Pickel B."/>
            <person name="Atanasova L."/>
            <person name="Karlsson M."/>
            <person name="Huettel B."/>
            <person name="Barry K.W."/>
            <person name="Haridas S."/>
            <person name="Chen C."/>
            <person name="Bauer D."/>
            <person name="Andreopoulos W."/>
            <person name="Pangilinan J."/>
            <person name="LaButti K."/>
            <person name="Riley R."/>
            <person name="Lipzen A."/>
            <person name="Clum A."/>
            <person name="Drula E."/>
            <person name="Henrissat B."/>
            <person name="Kohler A."/>
            <person name="Grigoriev I.V."/>
            <person name="Martin F.M."/>
            <person name="Hacquard S."/>
        </authorList>
    </citation>
    <scope>NUCLEOTIDE SEQUENCE [LARGE SCALE GENOMIC DNA]</scope>
    <source>
        <strain evidence="1 2">MPI-SDFR-AT-0080</strain>
    </source>
</reference>
<proteinExistence type="predicted"/>
<comment type="caution">
    <text evidence="1">The sequence shown here is derived from an EMBL/GenBank/DDBJ whole genome shotgun (WGS) entry which is preliminary data.</text>
</comment>